<name>A0A9W7LQM1_HIBTR</name>
<dbReference type="PANTHER" id="PTHR33116:SF75">
    <property type="entry name" value="RIBONUCLEASE H PROTEIN"/>
    <property type="match status" value="1"/>
</dbReference>
<evidence type="ECO:0000313" key="3">
    <source>
        <dbReference type="Proteomes" id="UP001165190"/>
    </source>
</evidence>
<gene>
    <name evidence="2" type="ORF">HRI_000913400</name>
</gene>
<reference evidence="2" key="1">
    <citation type="submission" date="2023-05" db="EMBL/GenBank/DDBJ databases">
        <title>Genome and transcriptome analyses reveal genes involved in the formation of fine ridges on petal epidermal cells in Hibiscus trionum.</title>
        <authorList>
            <person name="Koshimizu S."/>
            <person name="Masuda S."/>
            <person name="Ishii T."/>
            <person name="Shirasu K."/>
            <person name="Hoshino A."/>
            <person name="Arita M."/>
        </authorList>
    </citation>
    <scope>NUCLEOTIDE SEQUENCE</scope>
    <source>
        <strain evidence="2">Hamamatsu line</strain>
    </source>
</reference>
<accession>A0A9W7LQM1</accession>
<dbReference type="AlphaFoldDB" id="A0A9W7LQM1"/>
<dbReference type="PROSITE" id="PS50878">
    <property type="entry name" value="RT_POL"/>
    <property type="match status" value="1"/>
</dbReference>
<sequence length="249" mass="28324">MRNMGFGDKWCEWIYRCISTATISVLINGVPTPQFSVVKGLRQGCSLSPLLFNIVGEALHLMIEKGESCGLFSGWRIGRGDYVHNLSDLQFAYDLTIFCGPSLREVENVRRFLRVFEVASGLKLNLKKSCLFGVNVEKQSMIVWAEKINCSMDSFPTVYLELSLGPKTNSFSLWDPIIEKCYGHLSNWKAKQLLISGRLILIRSVLSSLPLYYISLFRMPTRVINKINSIMAGFLWGDSDDHKKTHWIN</sequence>
<keyword evidence="3" id="KW-1185">Reference proteome</keyword>
<dbReference type="OrthoDB" id="1430937at2759"/>
<organism evidence="2 3">
    <name type="scientific">Hibiscus trionum</name>
    <name type="common">Flower of an hour</name>
    <dbReference type="NCBI Taxonomy" id="183268"/>
    <lineage>
        <taxon>Eukaryota</taxon>
        <taxon>Viridiplantae</taxon>
        <taxon>Streptophyta</taxon>
        <taxon>Embryophyta</taxon>
        <taxon>Tracheophyta</taxon>
        <taxon>Spermatophyta</taxon>
        <taxon>Magnoliopsida</taxon>
        <taxon>eudicotyledons</taxon>
        <taxon>Gunneridae</taxon>
        <taxon>Pentapetalae</taxon>
        <taxon>rosids</taxon>
        <taxon>malvids</taxon>
        <taxon>Malvales</taxon>
        <taxon>Malvaceae</taxon>
        <taxon>Malvoideae</taxon>
        <taxon>Hibiscus</taxon>
    </lineage>
</organism>
<proteinExistence type="predicted"/>
<protein>
    <recommendedName>
        <fullName evidence="1">Reverse transcriptase domain-containing protein</fullName>
    </recommendedName>
</protein>
<comment type="caution">
    <text evidence="2">The sequence shown here is derived from an EMBL/GenBank/DDBJ whole genome shotgun (WGS) entry which is preliminary data.</text>
</comment>
<evidence type="ECO:0000259" key="1">
    <source>
        <dbReference type="PROSITE" id="PS50878"/>
    </source>
</evidence>
<feature type="domain" description="Reverse transcriptase" evidence="1">
    <location>
        <begin position="1"/>
        <end position="164"/>
    </location>
</feature>
<dbReference type="PANTHER" id="PTHR33116">
    <property type="entry name" value="REVERSE TRANSCRIPTASE ZINC-BINDING DOMAIN-CONTAINING PROTEIN-RELATED-RELATED"/>
    <property type="match status" value="1"/>
</dbReference>
<dbReference type="Pfam" id="PF00078">
    <property type="entry name" value="RVT_1"/>
    <property type="match status" value="1"/>
</dbReference>
<dbReference type="Proteomes" id="UP001165190">
    <property type="component" value="Unassembled WGS sequence"/>
</dbReference>
<evidence type="ECO:0000313" key="2">
    <source>
        <dbReference type="EMBL" id="GMI72441.1"/>
    </source>
</evidence>
<dbReference type="InterPro" id="IPR000477">
    <property type="entry name" value="RT_dom"/>
</dbReference>
<dbReference type="EMBL" id="BSYR01000010">
    <property type="protein sequence ID" value="GMI72441.1"/>
    <property type="molecule type" value="Genomic_DNA"/>
</dbReference>